<name>A0A5B7J128_PORTR</name>
<keyword evidence="3" id="KW-1185">Reference proteome</keyword>
<proteinExistence type="predicted"/>
<evidence type="ECO:0000313" key="2">
    <source>
        <dbReference type="EMBL" id="MPC89892.1"/>
    </source>
</evidence>
<dbReference type="Proteomes" id="UP000324222">
    <property type="component" value="Unassembled WGS sequence"/>
</dbReference>
<protein>
    <submittedName>
        <fullName evidence="2">Uncharacterized protein</fullName>
    </submittedName>
</protein>
<evidence type="ECO:0000313" key="3">
    <source>
        <dbReference type="Proteomes" id="UP000324222"/>
    </source>
</evidence>
<comment type="caution">
    <text evidence="2">The sequence shown here is derived from an EMBL/GenBank/DDBJ whole genome shotgun (WGS) entry which is preliminary data.</text>
</comment>
<reference evidence="2 3" key="1">
    <citation type="submission" date="2019-05" db="EMBL/GenBank/DDBJ databases">
        <title>Another draft genome of Portunus trituberculatus and its Hox gene families provides insights of decapod evolution.</title>
        <authorList>
            <person name="Jeong J.-H."/>
            <person name="Song I."/>
            <person name="Kim S."/>
            <person name="Choi T."/>
            <person name="Kim D."/>
            <person name="Ryu S."/>
            <person name="Kim W."/>
        </authorList>
    </citation>
    <scope>NUCLEOTIDE SEQUENCE [LARGE SCALE GENOMIC DNA]</scope>
    <source>
        <tissue evidence="2">Muscle</tissue>
    </source>
</reference>
<organism evidence="2 3">
    <name type="scientific">Portunus trituberculatus</name>
    <name type="common">Swimming crab</name>
    <name type="synonym">Neptunus trituberculatus</name>
    <dbReference type="NCBI Taxonomy" id="210409"/>
    <lineage>
        <taxon>Eukaryota</taxon>
        <taxon>Metazoa</taxon>
        <taxon>Ecdysozoa</taxon>
        <taxon>Arthropoda</taxon>
        <taxon>Crustacea</taxon>
        <taxon>Multicrustacea</taxon>
        <taxon>Malacostraca</taxon>
        <taxon>Eumalacostraca</taxon>
        <taxon>Eucarida</taxon>
        <taxon>Decapoda</taxon>
        <taxon>Pleocyemata</taxon>
        <taxon>Brachyura</taxon>
        <taxon>Eubrachyura</taxon>
        <taxon>Portunoidea</taxon>
        <taxon>Portunidae</taxon>
        <taxon>Portuninae</taxon>
        <taxon>Portunus</taxon>
    </lineage>
</organism>
<feature type="region of interest" description="Disordered" evidence="1">
    <location>
        <begin position="67"/>
        <end position="102"/>
    </location>
</feature>
<dbReference type="EMBL" id="VSRR010082531">
    <property type="protein sequence ID" value="MPC89892.1"/>
    <property type="molecule type" value="Genomic_DNA"/>
</dbReference>
<accession>A0A5B7J128</accession>
<gene>
    <name evidence="2" type="ORF">E2C01_084855</name>
</gene>
<feature type="compositionally biased region" description="Basic and acidic residues" evidence="1">
    <location>
        <begin position="85"/>
        <end position="94"/>
    </location>
</feature>
<evidence type="ECO:0000256" key="1">
    <source>
        <dbReference type="SAM" id="MobiDB-lite"/>
    </source>
</evidence>
<sequence length="102" mass="11384">MRHTTDKLPPMARTPSVLLHRASSAANARNVPKGVATRQHTTPPRVQRCGALFPLVHGQRTLRTRVSSVQLSPVRRGSIPQSEHSSVRHCDHSLEPLLNYMH</sequence>
<feature type="region of interest" description="Disordered" evidence="1">
    <location>
        <begin position="22"/>
        <end position="44"/>
    </location>
</feature>
<dbReference type="AlphaFoldDB" id="A0A5B7J128"/>